<evidence type="ECO:0000313" key="2">
    <source>
        <dbReference type="EMBL" id="KAK6938533.1"/>
    </source>
</evidence>
<keyword evidence="3" id="KW-1185">Reference proteome</keyword>
<keyword evidence="1" id="KW-0812">Transmembrane</keyword>
<sequence length="601" mass="67574">MGIQILKLMARPRVENNLGSNAPYYPLPRFHSLMALAHQLGSCQFLSSSWGRETLYLQTSFSFTRVVMKDICALVSYVNLIQLLQTKDAAFPMHTSELAIEVQSHHVLYKIALEWNQAISNVHNHSYVGIKTLILVAELVGKGFAWLLQLPGVMKDICALASYVNLIFDNFVCKLSKFDRFCSSNSGDAAFPMHTSELAFEVQFHHGLYKFVSEPHYHQNFLTLAVYTCVVLLALWSSILIGYDLIYPNDGTFTCLFAENENHWFHVLTYACPLLFQSKLASWWCLHLVANVRRASCWSGIAVTISLQKFLWGGLHSSSDCATMQIVSSDCKDNHGMREEKRKEVALIMMVVHCLITLSKLLAAITKIWLFLAPVLDDQAILSYFEVQEFPILDFPLAECVVRNPGGVEYSFSDVCGTIPSGFQENIVVVLRNGEGSGVPDKPDAEQFSAHVFSLYNLLHGQPHAIVEYGKTLFLIKHHEVIIAQNIRYHHYNLVSLQGTLPTFGDAAPSLYCFIISENLTIVMSASLLVWHGFPSSNQETPQPCQRDERVAIQTTSVAAIVARSINSELLKEGYSRPCSTIAKKRGQKMYLVEQFHSQQC</sequence>
<keyword evidence="1" id="KW-1133">Transmembrane helix</keyword>
<feature type="transmembrane region" description="Helical" evidence="1">
    <location>
        <begin position="221"/>
        <end position="243"/>
    </location>
</feature>
<evidence type="ECO:0000256" key="1">
    <source>
        <dbReference type="SAM" id="Phobius"/>
    </source>
</evidence>
<evidence type="ECO:0000313" key="3">
    <source>
        <dbReference type="Proteomes" id="UP001370490"/>
    </source>
</evidence>
<dbReference type="AlphaFoldDB" id="A0AAN8W253"/>
<protein>
    <submittedName>
        <fullName evidence="2">Uncharacterized protein</fullName>
    </submittedName>
</protein>
<comment type="caution">
    <text evidence="2">The sequence shown here is derived from an EMBL/GenBank/DDBJ whole genome shotgun (WGS) entry which is preliminary data.</text>
</comment>
<name>A0AAN8W253_9MAGN</name>
<feature type="transmembrane region" description="Helical" evidence="1">
    <location>
        <begin position="345"/>
        <end position="372"/>
    </location>
</feature>
<accession>A0AAN8W253</accession>
<gene>
    <name evidence="2" type="ORF">RJ641_032041</name>
</gene>
<keyword evidence="1" id="KW-0472">Membrane</keyword>
<reference evidence="2 3" key="1">
    <citation type="submission" date="2023-12" db="EMBL/GenBank/DDBJ databases">
        <title>A high-quality genome assembly for Dillenia turbinata (Dilleniales).</title>
        <authorList>
            <person name="Chanderbali A."/>
        </authorList>
    </citation>
    <scope>NUCLEOTIDE SEQUENCE [LARGE SCALE GENOMIC DNA]</scope>
    <source>
        <strain evidence="2">LSX21</strain>
        <tissue evidence="2">Leaf</tissue>
    </source>
</reference>
<proteinExistence type="predicted"/>
<dbReference type="Proteomes" id="UP001370490">
    <property type="component" value="Unassembled WGS sequence"/>
</dbReference>
<dbReference type="EMBL" id="JBAMMX010000006">
    <property type="protein sequence ID" value="KAK6938533.1"/>
    <property type="molecule type" value="Genomic_DNA"/>
</dbReference>
<organism evidence="2 3">
    <name type="scientific">Dillenia turbinata</name>
    <dbReference type="NCBI Taxonomy" id="194707"/>
    <lineage>
        <taxon>Eukaryota</taxon>
        <taxon>Viridiplantae</taxon>
        <taxon>Streptophyta</taxon>
        <taxon>Embryophyta</taxon>
        <taxon>Tracheophyta</taxon>
        <taxon>Spermatophyta</taxon>
        <taxon>Magnoliopsida</taxon>
        <taxon>eudicotyledons</taxon>
        <taxon>Gunneridae</taxon>
        <taxon>Pentapetalae</taxon>
        <taxon>Dilleniales</taxon>
        <taxon>Dilleniaceae</taxon>
        <taxon>Dillenia</taxon>
    </lineage>
</organism>